<gene>
    <name evidence="1" type="ORF">MILVUS5_LOCUS12987</name>
</gene>
<name>A0ACB0JJ08_TRIPR</name>
<dbReference type="EMBL" id="CASHSV030000034">
    <property type="protein sequence ID" value="CAJ2643831.1"/>
    <property type="molecule type" value="Genomic_DNA"/>
</dbReference>
<reference evidence="1" key="1">
    <citation type="submission" date="2023-10" db="EMBL/GenBank/DDBJ databases">
        <authorList>
            <person name="Rodriguez Cubillos JULIANA M."/>
            <person name="De Vega J."/>
        </authorList>
    </citation>
    <scope>NUCLEOTIDE SEQUENCE</scope>
</reference>
<organism evidence="1 2">
    <name type="scientific">Trifolium pratense</name>
    <name type="common">Red clover</name>
    <dbReference type="NCBI Taxonomy" id="57577"/>
    <lineage>
        <taxon>Eukaryota</taxon>
        <taxon>Viridiplantae</taxon>
        <taxon>Streptophyta</taxon>
        <taxon>Embryophyta</taxon>
        <taxon>Tracheophyta</taxon>
        <taxon>Spermatophyta</taxon>
        <taxon>Magnoliopsida</taxon>
        <taxon>eudicotyledons</taxon>
        <taxon>Gunneridae</taxon>
        <taxon>Pentapetalae</taxon>
        <taxon>rosids</taxon>
        <taxon>fabids</taxon>
        <taxon>Fabales</taxon>
        <taxon>Fabaceae</taxon>
        <taxon>Papilionoideae</taxon>
        <taxon>50 kb inversion clade</taxon>
        <taxon>NPAAA clade</taxon>
        <taxon>Hologalegina</taxon>
        <taxon>IRL clade</taxon>
        <taxon>Trifolieae</taxon>
        <taxon>Trifolium</taxon>
    </lineage>
</organism>
<evidence type="ECO:0000313" key="1">
    <source>
        <dbReference type="EMBL" id="CAJ2643831.1"/>
    </source>
</evidence>
<proteinExistence type="predicted"/>
<sequence length="422" mass="47487">MKGSKYQGEMGKYKVSVLLFWVFFALCTLLVLKVEARAYSSSLEREIEAKLKLSNKPAVKSIKSTDGDIIDCVDIYKQPAFDHPALKNHTIRRIPSFLLESQSSSIRSTTNASIEVYQTWKKSGSCPQGTVPIRRIKKEDLLRAISLDRFGKKPLEPNTTNTTTDDVASSMINRSDAHLATIGENFIGATANINIWNPKVDRPEDFTTAQIWLKAANRLEVETIEAGWQVNPKLYGDDSTRLFIYWTKDSYKSTGCFDLTCPGFVQVSKEVAIGSHLGPYSHPFDQQYEINIGLFQDDDGNWWLRVKGNHIVGYWPKEMLGNLGHSATLVQWGGQVFSYKVKSTPPHTGTQMGSGEEASGKFGFACYMTDVRIKDYSKSLKYPAYVTTFAAEPYCYSALNDVHYGQYPVFYFGGSGRNRYCK</sequence>
<protein>
    <submittedName>
        <fullName evidence="1">Uncharacterized protein</fullName>
    </submittedName>
</protein>
<keyword evidence="2" id="KW-1185">Reference proteome</keyword>
<accession>A0ACB0JJ08</accession>
<comment type="caution">
    <text evidence="1">The sequence shown here is derived from an EMBL/GenBank/DDBJ whole genome shotgun (WGS) entry which is preliminary data.</text>
</comment>
<dbReference type="Proteomes" id="UP001177021">
    <property type="component" value="Unassembled WGS sequence"/>
</dbReference>
<evidence type="ECO:0000313" key="2">
    <source>
        <dbReference type="Proteomes" id="UP001177021"/>
    </source>
</evidence>